<evidence type="ECO:0000313" key="1">
    <source>
        <dbReference type="EMBL" id="CAH3156242.1"/>
    </source>
</evidence>
<name>A0AAU9XSB5_9CNID</name>
<protein>
    <submittedName>
        <fullName evidence="1">Uncharacterized protein</fullName>
    </submittedName>
</protein>
<dbReference type="Proteomes" id="UP001159428">
    <property type="component" value="Unassembled WGS sequence"/>
</dbReference>
<organism evidence="1 2">
    <name type="scientific">Pocillopora meandrina</name>
    <dbReference type="NCBI Taxonomy" id="46732"/>
    <lineage>
        <taxon>Eukaryota</taxon>
        <taxon>Metazoa</taxon>
        <taxon>Cnidaria</taxon>
        <taxon>Anthozoa</taxon>
        <taxon>Hexacorallia</taxon>
        <taxon>Scleractinia</taxon>
        <taxon>Astrocoeniina</taxon>
        <taxon>Pocilloporidae</taxon>
        <taxon>Pocillopora</taxon>
    </lineage>
</organism>
<evidence type="ECO:0000313" key="2">
    <source>
        <dbReference type="Proteomes" id="UP001159428"/>
    </source>
</evidence>
<reference evidence="1 2" key="1">
    <citation type="submission" date="2022-05" db="EMBL/GenBank/DDBJ databases">
        <authorList>
            <consortium name="Genoscope - CEA"/>
            <person name="William W."/>
        </authorList>
    </citation>
    <scope>NUCLEOTIDE SEQUENCE [LARGE SCALE GENOMIC DNA]</scope>
</reference>
<proteinExistence type="predicted"/>
<dbReference type="AlphaFoldDB" id="A0AAU9XSB5"/>
<sequence>MALQAFTGRSPALFDSYAAIAALEEVVDLAQKYADERYSRNQIILRKCRPLVADASLQNILIKLVASKEEAEIAKVIEKARKSSRAGESFSPPFDCEVLNEFNPRGVQKSSEIKWVTVDRHPNPSKMISVGKISADVARIEMGEEGNMNNLLFRDPSSFRAAEIHKHIPVWERILENNPFKEQILQWLQYGVDVKEFIKPFKGTFKGSKYDSRFPPRKHLKIHQSCKLFTEFISKTLVERMRTGAVRVWGRVGIVEPPLGHLT</sequence>
<dbReference type="EMBL" id="CALNXJ010000060">
    <property type="protein sequence ID" value="CAH3156242.1"/>
    <property type="molecule type" value="Genomic_DNA"/>
</dbReference>
<gene>
    <name evidence="1" type="ORF">PMEA_00029413</name>
</gene>
<comment type="caution">
    <text evidence="1">The sequence shown here is derived from an EMBL/GenBank/DDBJ whole genome shotgun (WGS) entry which is preliminary data.</text>
</comment>
<accession>A0AAU9XSB5</accession>
<keyword evidence="2" id="KW-1185">Reference proteome</keyword>